<reference evidence="2 3" key="1">
    <citation type="submission" date="2014-06" db="EMBL/GenBank/DDBJ databases">
        <title>Evolutionary Origins and Diversification of the Mycorrhizal Mutualists.</title>
        <authorList>
            <consortium name="DOE Joint Genome Institute"/>
            <consortium name="Mycorrhizal Genomics Consortium"/>
            <person name="Kohler A."/>
            <person name="Kuo A."/>
            <person name="Nagy L.G."/>
            <person name="Floudas D."/>
            <person name="Copeland A."/>
            <person name="Barry K.W."/>
            <person name="Cichocki N."/>
            <person name="Veneault-Fourrey C."/>
            <person name="LaButti K."/>
            <person name="Lindquist E.A."/>
            <person name="Lipzen A."/>
            <person name="Lundell T."/>
            <person name="Morin E."/>
            <person name="Murat C."/>
            <person name="Riley R."/>
            <person name="Ohm R."/>
            <person name="Sun H."/>
            <person name="Tunlid A."/>
            <person name="Henrissat B."/>
            <person name="Grigoriev I.V."/>
            <person name="Hibbett D.S."/>
            <person name="Martin F."/>
        </authorList>
    </citation>
    <scope>NUCLEOTIDE SEQUENCE [LARGE SCALE GENOMIC DNA]</scope>
    <source>
        <strain evidence="2 3">SS14</strain>
    </source>
</reference>
<organism evidence="2 3">
    <name type="scientific">Sphaerobolus stellatus (strain SS14)</name>
    <dbReference type="NCBI Taxonomy" id="990650"/>
    <lineage>
        <taxon>Eukaryota</taxon>
        <taxon>Fungi</taxon>
        <taxon>Dikarya</taxon>
        <taxon>Basidiomycota</taxon>
        <taxon>Agaricomycotina</taxon>
        <taxon>Agaricomycetes</taxon>
        <taxon>Phallomycetidae</taxon>
        <taxon>Geastrales</taxon>
        <taxon>Sphaerobolaceae</taxon>
        <taxon>Sphaerobolus</taxon>
    </lineage>
</organism>
<keyword evidence="3" id="KW-1185">Reference proteome</keyword>
<accession>A0A0C9UB84</accession>
<evidence type="ECO:0000313" key="3">
    <source>
        <dbReference type="Proteomes" id="UP000054279"/>
    </source>
</evidence>
<dbReference type="EMBL" id="KN837940">
    <property type="protein sequence ID" value="KIJ22791.1"/>
    <property type="molecule type" value="Genomic_DNA"/>
</dbReference>
<proteinExistence type="predicted"/>
<protein>
    <submittedName>
        <fullName evidence="2">Uncharacterized protein</fullName>
    </submittedName>
</protein>
<evidence type="ECO:0000256" key="1">
    <source>
        <dbReference type="SAM" id="MobiDB-lite"/>
    </source>
</evidence>
<dbReference type="AlphaFoldDB" id="A0A0C9UB84"/>
<dbReference type="HOGENOM" id="CLU_1205428_0_0_1"/>
<feature type="region of interest" description="Disordered" evidence="1">
    <location>
        <begin position="1"/>
        <end position="21"/>
    </location>
</feature>
<evidence type="ECO:0000313" key="2">
    <source>
        <dbReference type="EMBL" id="KIJ22791.1"/>
    </source>
</evidence>
<gene>
    <name evidence="2" type="ORF">M422DRAFT_276723</name>
</gene>
<sequence>MSPPDAARYSLDRQDTEGEASVTTFSPEMSDMHFEPYISGAIPVHYVAGCFGHVDIDNLLISLKPIVEPASTVTVSEGWVDLVIAPEFGTRDAFDLEDTKRNRWRSDIELVRGLIQTGSQGGLLLWRMWTLKPLRKCSREISDEGHWFVASLSMAAVTALFHLPSTAVPAADTEISEHLSPLTSPSLIQIVMFDQAAPTTTLEPETVERMLEQVSDEWNHVRCAFEGRDE</sequence>
<name>A0A0C9UB84_SPHS4</name>
<dbReference type="Proteomes" id="UP000054279">
    <property type="component" value="Unassembled WGS sequence"/>
</dbReference>